<sequence length="264" mass="29476">MAKLLFSDIDGTLINSKLEVTAKTKEAIRRQIINGNVFIPVSARMPQAIMTAAGQIMKTCPMIAYNGALVLDEMGRTLCSKYMTAKQAAEICTYVEEKQNQTTWSVYSGYDWYYSPGNNSDLIKQEEQIVKVKAKTSSITQIQELKGVHKVLLLGNPEQLTEEQKELSSKYPELVIVKSAPNLLEIMVKDVSKGEGVKILAEEFNVDLKNCWAFGDNYNDEPMLKAVGHPIIMGNAPTDLKRHFTDVTSDNNHDGIAEVLDRLE</sequence>
<accession>A0ABX8W8E0</accession>
<dbReference type="Pfam" id="PF08282">
    <property type="entry name" value="Hydrolase_3"/>
    <property type="match status" value="1"/>
</dbReference>
<reference evidence="1 2" key="1">
    <citation type="submission" date="2020-01" db="EMBL/GenBank/DDBJ databases">
        <title>Vast differences in strain-level diversity in the gut microbiota of two closely related honey bee species.</title>
        <authorList>
            <person name="Ellegaard K.M."/>
            <person name="Suenami S."/>
            <person name="Miyazaki R."/>
            <person name="Engel P."/>
        </authorList>
    </citation>
    <scope>NUCLEOTIDE SEQUENCE [LARGE SCALE GENOMIC DNA]</scope>
    <source>
        <strain evidence="1 2">ESL0416</strain>
    </source>
</reference>
<dbReference type="NCBIfam" id="TIGR01484">
    <property type="entry name" value="HAD-SF-IIB"/>
    <property type="match status" value="1"/>
</dbReference>
<evidence type="ECO:0000313" key="1">
    <source>
        <dbReference type="EMBL" id="QYN53768.1"/>
    </source>
</evidence>
<dbReference type="SFLD" id="SFLDG01140">
    <property type="entry name" value="C2.B:_Phosphomannomutase_and_P"/>
    <property type="match status" value="1"/>
</dbReference>
<dbReference type="CDD" id="cd07516">
    <property type="entry name" value="HAD_Pase"/>
    <property type="match status" value="1"/>
</dbReference>
<proteinExistence type="predicted"/>
<gene>
    <name evidence="1" type="ORF">GYM71_10220</name>
</gene>
<dbReference type="PANTHER" id="PTHR10000:SF8">
    <property type="entry name" value="HAD SUPERFAMILY HYDROLASE-LIKE, TYPE 3"/>
    <property type="match status" value="1"/>
</dbReference>
<dbReference type="Gene3D" id="3.40.50.1000">
    <property type="entry name" value="HAD superfamily/HAD-like"/>
    <property type="match status" value="1"/>
</dbReference>
<dbReference type="NCBIfam" id="TIGR00099">
    <property type="entry name" value="Cof-subfamily"/>
    <property type="match status" value="1"/>
</dbReference>
<dbReference type="PROSITE" id="PS01229">
    <property type="entry name" value="COF_2"/>
    <property type="match status" value="1"/>
</dbReference>
<dbReference type="RefSeq" id="WP_220220401.1">
    <property type="nucleotide sequence ID" value="NZ_CP048268.1"/>
</dbReference>
<dbReference type="PANTHER" id="PTHR10000">
    <property type="entry name" value="PHOSPHOSERINE PHOSPHATASE"/>
    <property type="match status" value="1"/>
</dbReference>
<dbReference type="Gene3D" id="3.30.1240.10">
    <property type="match status" value="1"/>
</dbReference>
<dbReference type="InterPro" id="IPR006379">
    <property type="entry name" value="HAD-SF_hydro_IIB"/>
</dbReference>
<name>A0ABX8W8E0_9LACO</name>
<dbReference type="InterPro" id="IPR036412">
    <property type="entry name" value="HAD-like_sf"/>
</dbReference>
<dbReference type="InterPro" id="IPR000150">
    <property type="entry name" value="Cof"/>
</dbReference>
<dbReference type="SUPFAM" id="SSF56784">
    <property type="entry name" value="HAD-like"/>
    <property type="match status" value="1"/>
</dbReference>
<organism evidence="1 2">
    <name type="scientific">Lactobacillus panisapium</name>
    <dbReference type="NCBI Taxonomy" id="2012495"/>
    <lineage>
        <taxon>Bacteria</taxon>
        <taxon>Bacillati</taxon>
        <taxon>Bacillota</taxon>
        <taxon>Bacilli</taxon>
        <taxon>Lactobacillales</taxon>
        <taxon>Lactobacillaceae</taxon>
        <taxon>Lactobacillus</taxon>
    </lineage>
</organism>
<dbReference type="SFLD" id="SFLDS00003">
    <property type="entry name" value="Haloacid_Dehalogenase"/>
    <property type="match status" value="1"/>
</dbReference>
<dbReference type="Proteomes" id="UP000826550">
    <property type="component" value="Chromosome"/>
</dbReference>
<dbReference type="InterPro" id="IPR023214">
    <property type="entry name" value="HAD_sf"/>
</dbReference>
<protein>
    <submittedName>
        <fullName evidence="1">HAD family phosphatase</fullName>
    </submittedName>
</protein>
<dbReference type="EMBL" id="CP048268">
    <property type="protein sequence ID" value="QYN53768.1"/>
    <property type="molecule type" value="Genomic_DNA"/>
</dbReference>
<evidence type="ECO:0000313" key="2">
    <source>
        <dbReference type="Proteomes" id="UP000826550"/>
    </source>
</evidence>
<keyword evidence="2" id="KW-1185">Reference proteome</keyword>